<protein>
    <submittedName>
        <fullName evidence="2">Uncharacterized protein</fullName>
    </submittedName>
</protein>
<evidence type="ECO:0000256" key="1">
    <source>
        <dbReference type="SAM" id="MobiDB-lite"/>
    </source>
</evidence>
<feature type="compositionally biased region" description="Low complexity" evidence="1">
    <location>
        <begin position="48"/>
        <end position="57"/>
    </location>
</feature>
<dbReference type="EMBL" id="BQNB010020119">
    <property type="protein sequence ID" value="GJT92544.1"/>
    <property type="molecule type" value="Genomic_DNA"/>
</dbReference>
<evidence type="ECO:0000313" key="3">
    <source>
        <dbReference type="Proteomes" id="UP001151760"/>
    </source>
</evidence>
<gene>
    <name evidence="2" type="ORF">Tco_1081389</name>
</gene>
<feature type="region of interest" description="Disordered" evidence="1">
    <location>
        <begin position="179"/>
        <end position="262"/>
    </location>
</feature>
<accession>A0ABQ5HXL0</accession>
<feature type="region of interest" description="Disordered" evidence="1">
    <location>
        <begin position="48"/>
        <end position="82"/>
    </location>
</feature>
<reference evidence="2" key="1">
    <citation type="journal article" date="2022" name="Int. J. Mol. Sci.">
        <title>Draft Genome of Tanacetum Coccineum: Genomic Comparison of Closely Related Tanacetum-Family Plants.</title>
        <authorList>
            <person name="Yamashiro T."/>
            <person name="Shiraishi A."/>
            <person name="Nakayama K."/>
            <person name="Satake H."/>
        </authorList>
    </citation>
    <scope>NUCLEOTIDE SEQUENCE</scope>
</reference>
<feature type="compositionally biased region" description="Low complexity" evidence="1">
    <location>
        <begin position="218"/>
        <end position="227"/>
    </location>
</feature>
<proteinExistence type="predicted"/>
<feature type="compositionally biased region" description="Basic and acidic residues" evidence="1">
    <location>
        <begin position="248"/>
        <end position="262"/>
    </location>
</feature>
<evidence type="ECO:0000313" key="2">
    <source>
        <dbReference type="EMBL" id="GJT92544.1"/>
    </source>
</evidence>
<comment type="caution">
    <text evidence="2">The sequence shown here is derived from an EMBL/GenBank/DDBJ whole genome shotgun (WGS) entry which is preliminary data.</text>
</comment>
<feature type="compositionally biased region" description="Basic residues" evidence="1">
    <location>
        <begin position="187"/>
        <end position="196"/>
    </location>
</feature>
<name>A0ABQ5HXL0_9ASTR</name>
<sequence length="574" mass="64886">MSMSVQKSQVHKTATRSQDDDKRLCLVDDLKEVQVHIQVKPIRTSSSLKSKITTSCSQDKVKKTNEGKKEETVKTTDGGGEGLFVKETIEDDEFVKKTTTTSPPPPPQQQQGFSDSILIKRIGELEHHMTDLVSKVVDEIVTDTVDWALQAPLMDRFRDLPEADMKEILHHPIWETNSYTAHEDHKQLKKKKRHASPKTPPGSPPYQPPPPPPPADPPSSSKTAASAQYTAWTTTDSRHKPSVSSIPEDLHMDDDTAPDEQVHLSDDEDIGSEHIPTVNLRQSWWKPLTEDRPATPEPTWSIPSSDLPVSVNNWASALASTYAPPPENSLLAQIGDMATFMDWFYKKQGITELKQQDLEGPAYEIVKVFHPNSGRPALSILKMKAAYYPDVGLEQMVPIRCGLKTNASMTSLLCMVSLTGGSKGNDSTLTDTHLRVIAELLGLTQLNLTKPRWDATGFEFKHDFTVIDSPRAVTFRDRCGVHMITRFNEIHKFSDGTLQQIDEALDYRVKEFKVNKMNSGLNTWFWIRKDVDRSKEFMFAIQKQLKTRRIFRNLESFVGGRIREGDYRLLKRTE</sequence>
<keyword evidence="3" id="KW-1185">Reference proteome</keyword>
<reference evidence="2" key="2">
    <citation type="submission" date="2022-01" db="EMBL/GenBank/DDBJ databases">
        <authorList>
            <person name="Yamashiro T."/>
            <person name="Shiraishi A."/>
            <person name="Satake H."/>
            <person name="Nakayama K."/>
        </authorList>
    </citation>
    <scope>NUCLEOTIDE SEQUENCE</scope>
</reference>
<feature type="compositionally biased region" description="Pro residues" evidence="1">
    <location>
        <begin position="198"/>
        <end position="217"/>
    </location>
</feature>
<feature type="region of interest" description="Disordered" evidence="1">
    <location>
        <begin position="1"/>
        <end position="22"/>
    </location>
</feature>
<feature type="compositionally biased region" description="Basic and acidic residues" evidence="1">
    <location>
        <begin position="59"/>
        <end position="74"/>
    </location>
</feature>
<organism evidence="2 3">
    <name type="scientific">Tanacetum coccineum</name>
    <dbReference type="NCBI Taxonomy" id="301880"/>
    <lineage>
        <taxon>Eukaryota</taxon>
        <taxon>Viridiplantae</taxon>
        <taxon>Streptophyta</taxon>
        <taxon>Embryophyta</taxon>
        <taxon>Tracheophyta</taxon>
        <taxon>Spermatophyta</taxon>
        <taxon>Magnoliopsida</taxon>
        <taxon>eudicotyledons</taxon>
        <taxon>Gunneridae</taxon>
        <taxon>Pentapetalae</taxon>
        <taxon>asterids</taxon>
        <taxon>campanulids</taxon>
        <taxon>Asterales</taxon>
        <taxon>Asteraceae</taxon>
        <taxon>Asteroideae</taxon>
        <taxon>Anthemideae</taxon>
        <taxon>Anthemidinae</taxon>
        <taxon>Tanacetum</taxon>
    </lineage>
</organism>
<dbReference type="Proteomes" id="UP001151760">
    <property type="component" value="Unassembled WGS sequence"/>
</dbReference>